<dbReference type="EMBL" id="LBRS01000007">
    <property type="protein sequence ID" value="KKQ01530.1"/>
    <property type="molecule type" value="Genomic_DNA"/>
</dbReference>
<evidence type="ECO:0000256" key="3">
    <source>
        <dbReference type="ARBA" id="ARBA00022475"/>
    </source>
</evidence>
<dbReference type="AlphaFoldDB" id="A0A0G0EKC5"/>
<feature type="transmembrane region" description="Helical" evidence="7">
    <location>
        <begin position="149"/>
        <end position="170"/>
    </location>
</feature>
<evidence type="ECO:0000256" key="2">
    <source>
        <dbReference type="ARBA" id="ARBA00007400"/>
    </source>
</evidence>
<evidence type="ECO:0000259" key="8">
    <source>
        <dbReference type="Pfam" id="PF01757"/>
    </source>
</evidence>
<feature type="transmembrane region" description="Helical" evidence="7">
    <location>
        <begin position="267"/>
        <end position="288"/>
    </location>
</feature>
<keyword evidence="4 7" id="KW-0812">Transmembrane</keyword>
<comment type="caution">
    <text evidence="9">The sequence shown here is derived from an EMBL/GenBank/DDBJ whole genome shotgun (WGS) entry which is preliminary data.</text>
</comment>
<protein>
    <recommendedName>
        <fullName evidence="8">Acyltransferase 3 domain-containing protein</fullName>
    </recommendedName>
</protein>
<comment type="similarity">
    <text evidence="2">Belongs to the acyltransferase 3 family.</text>
</comment>
<evidence type="ECO:0000313" key="10">
    <source>
        <dbReference type="Proteomes" id="UP000034344"/>
    </source>
</evidence>
<dbReference type="GO" id="GO:0009246">
    <property type="term" value="P:enterobacterial common antigen biosynthetic process"/>
    <property type="evidence" value="ECO:0007669"/>
    <property type="project" value="TreeGrafter"/>
</dbReference>
<feature type="transmembrane region" description="Helical" evidence="7">
    <location>
        <begin position="300"/>
        <end position="326"/>
    </location>
</feature>
<evidence type="ECO:0000256" key="1">
    <source>
        <dbReference type="ARBA" id="ARBA00004651"/>
    </source>
</evidence>
<gene>
    <name evidence="9" type="ORF">US11_C0007G0023</name>
</gene>
<feature type="domain" description="Acyltransferase 3" evidence="8">
    <location>
        <begin position="9"/>
        <end position="319"/>
    </location>
</feature>
<dbReference type="GO" id="GO:0016413">
    <property type="term" value="F:O-acetyltransferase activity"/>
    <property type="evidence" value="ECO:0007669"/>
    <property type="project" value="TreeGrafter"/>
</dbReference>
<feature type="transmembrane region" description="Helical" evidence="7">
    <location>
        <begin position="200"/>
        <end position="218"/>
    </location>
</feature>
<evidence type="ECO:0000256" key="6">
    <source>
        <dbReference type="ARBA" id="ARBA00023136"/>
    </source>
</evidence>
<dbReference type="Proteomes" id="UP000034344">
    <property type="component" value="Unassembled WGS sequence"/>
</dbReference>
<dbReference type="STRING" id="1618480.US11_C0007G0023"/>
<keyword evidence="6 7" id="KW-0472">Membrane</keyword>
<dbReference type="InterPro" id="IPR002656">
    <property type="entry name" value="Acyl_transf_3_dom"/>
</dbReference>
<evidence type="ECO:0000256" key="7">
    <source>
        <dbReference type="SAM" id="Phobius"/>
    </source>
</evidence>
<sequence>MGTVKQRLEEIDTLRGIAMSSMILIHTNAYFLGDKLSYFLWDYSQFAVPVFIFCSAYLGFKNRGHFKTFKSFFTHLLNRFRRLLIPYYLFAFIYFLLIAIKEPHRITSGFIMKSLLIIGGIDINWMILLFLMFTFFIPVISYTAIRQRWLFYLLIFFSCIFSFIFIFVKFPYNYRFIMWLPWSVVIFFARFFVKVKHSKKWIIFLFMLSTSIFIISGIELKQLSHSLVMYDNKYPPNIYNLTYGISSILALYVLIRKGLFSFAPLKNILHFLSAHSYTIYFLHILIIYTTTILFKFKFNWFSFFLTVFISSLAVQWVLSFTFALCCKGVRQFEYWQARAN</sequence>
<dbReference type="GO" id="GO:0005886">
    <property type="term" value="C:plasma membrane"/>
    <property type="evidence" value="ECO:0007669"/>
    <property type="project" value="UniProtKB-SubCell"/>
</dbReference>
<comment type="subcellular location">
    <subcellularLocation>
        <location evidence="1">Cell membrane</location>
        <topology evidence="1">Multi-pass membrane protein</topology>
    </subcellularLocation>
</comment>
<name>A0A0G0EKC5_9BACT</name>
<dbReference type="PANTHER" id="PTHR40074:SF2">
    <property type="entry name" value="O-ACETYLTRANSFERASE WECH"/>
    <property type="match status" value="1"/>
</dbReference>
<feature type="transmembrane region" description="Helical" evidence="7">
    <location>
        <begin position="176"/>
        <end position="193"/>
    </location>
</feature>
<reference evidence="9 10" key="1">
    <citation type="journal article" date="2015" name="Nature">
        <title>rRNA introns, odd ribosomes, and small enigmatic genomes across a large radiation of phyla.</title>
        <authorList>
            <person name="Brown C.T."/>
            <person name="Hug L.A."/>
            <person name="Thomas B.C."/>
            <person name="Sharon I."/>
            <person name="Castelle C.J."/>
            <person name="Singh A."/>
            <person name="Wilkins M.J."/>
            <person name="Williams K.H."/>
            <person name="Banfield J.F."/>
        </authorList>
    </citation>
    <scope>NUCLEOTIDE SEQUENCE [LARGE SCALE GENOMIC DNA]</scope>
</reference>
<feature type="transmembrane region" description="Helical" evidence="7">
    <location>
        <begin position="12"/>
        <end position="31"/>
    </location>
</feature>
<dbReference type="Pfam" id="PF01757">
    <property type="entry name" value="Acyl_transf_3"/>
    <property type="match status" value="1"/>
</dbReference>
<keyword evidence="3" id="KW-1003">Cell membrane</keyword>
<evidence type="ECO:0000313" key="9">
    <source>
        <dbReference type="EMBL" id="KKQ01530.1"/>
    </source>
</evidence>
<evidence type="ECO:0000256" key="4">
    <source>
        <dbReference type="ARBA" id="ARBA00022692"/>
    </source>
</evidence>
<organism evidence="9 10">
    <name type="scientific">Candidatus Roizmanbacteria bacterium GW2011_GWA2_36_23</name>
    <dbReference type="NCBI Taxonomy" id="1618480"/>
    <lineage>
        <taxon>Bacteria</taxon>
        <taxon>Candidatus Roizmaniibacteriota</taxon>
    </lineage>
</organism>
<accession>A0A0G0EKC5</accession>
<feature type="transmembrane region" description="Helical" evidence="7">
    <location>
        <begin position="238"/>
        <end position="255"/>
    </location>
</feature>
<keyword evidence="5 7" id="KW-1133">Transmembrane helix</keyword>
<dbReference type="PANTHER" id="PTHR40074">
    <property type="entry name" value="O-ACETYLTRANSFERASE WECH"/>
    <property type="match status" value="1"/>
</dbReference>
<feature type="transmembrane region" description="Helical" evidence="7">
    <location>
        <begin position="43"/>
        <end position="60"/>
    </location>
</feature>
<feature type="transmembrane region" description="Helical" evidence="7">
    <location>
        <begin position="80"/>
        <end position="100"/>
    </location>
</feature>
<feature type="transmembrane region" description="Helical" evidence="7">
    <location>
        <begin position="115"/>
        <end position="137"/>
    </location>
</feature>
<proteinExistence type="inferred from homology"/>
<evidence type="ECO:0000256" key="5">
    <source>
        <dbReference type="ARBA" id="ARBA00022989"/>
    </source>
</evidence>